<dbReference type="InterPro" id="IPR056877">
    <property type="entry name" value="Med14_C"/>
</dbReference>
<feature type="domain" description="Mediator of RNA polymerase II transcription subunit 14 RM3" evidence="16">
    <location>
        <begin position="370"/>
        <end position="476"/>
    </location>
</feature>
<dbReference type="Pfam" id="PF25069">
    <property type="entry name" value="Med14_C"/>
    <property type="match status" value="1"/>
</dbReference>
<dbReference type="GO" id="GO:0003712">
    <property type="term" value="F:transcription coregulator activity"/>
    <property type="evidence" value="ECO:0007669"/>
    <property type="project" value="UniProtKB-UniRule"/>
</dbReference>
<feature type="compositionally biased region" description="Polar residues" evidence="11">
    <location>
        <begin position="978"/>
        <end position="991"/>
    </location>
</feature>
<dbReference type="GO" id="GO:0016592">
    <property type="term" value="C:mediator complex"/>
    <property type="evidence" value="ECO:0007669"/>
    <property type="project" value="UniProtKB-UniRule"/>
</dbReference>
<dbReference type="Pfam" id="PF22983">
    <property type="entry name" value="RM8_Med14"/>
    <property type="match status" value="1"/>
</dbReference>
<keyword evidence="6 10" id="KW-0010">Activator</keyword>
<evidence type="ECO:0000259" key="16">
    <source>
        <dbReference type="Pfam" id="PF25065"/>
    </source>
</evidence>
<evidence type="ECO:0000256" key="3">
    <source>
        <dbReference type="ARBA" id="ARBA00019619"/>
    </source>
</evidence>
<feature type="domain" description="Mediator of RNA polymerase II transcription subunit 14 RM6" evidence="15">
    <location>
        <begin position="775"/>
        <end position="839"/>
    </location>
</feature>
<dbReference type="InterPro" id="IPR055113">
    <property type="entry name" value="Med14_RM2"/>
</dbReference>
<evidence type="ECO:0000256" key="4">
    <source>
        <dbReference type="ARBA" id="ARBA00022737"/>
    </source>
</evidence>
<keyword evidence="7 10" id="KW-0804">Transcription</keyword>
<evidence type="ECO:0000259" key="15">
    <source>
        <dbReference type="Pfam" id="PF22984"/>
    </source>
</evidence>
<feature type="domain" description="Mediator of RNA polymerase II transcription subunit 14 RM5" evidence="17">
    <location>
        <begin position="651"/>
        <end position="735"/>
    </location>
</feature>
<dbReference type="Pfam" id="PF08638">
    <property type="entry name" value="Med14"/>
    <property type="match status" value="1"/>
</dbReference>
<organism evidence="19 20">
    <name type="scientific">Potamilus streckersoni</name>
    <dbReference type="NCBI Taxonomy" id="2493646"/>
    <lineage>
        <taxon>Eukaryota</taxon>
        <taxon>Metazoa</taxon>
        <taxon>Spiralia</taxon>
        <taxon>Lophotrochozoa</taxon>
        <taxon>Mollusca</taxon>
        <taxon>Bivalvia</taxon>
        <taxon>Autobranchia</taxon>
        <taxon>Heteroconchia</taxon>
        <taxon>Palaeoheterodonta</taxon>
        <taxon>Unionida</taxon>
        <taxon>Unionoidea</taxon>
        <taxon>Unionidae</taxon>
        <taxon>Ambleminae</taxon>
        <taxon>Lampsilini</taxon>
        <taxon>Potamilus</taxon>
    </lineage>
</organism>
<dbReference type="GO" id="GO:0070847">
    <property type="term" value="C:core mediator complex"/>
    <property type="evidence" value="ECO:0007669"/>
    <property type="project" value="TreeGrafter"/>
</dbReference>
<dbReference type="InterPro" id="IPR055114">
    <property type="entry name" value="Med14_RM6"/>
</dbReference>
<feature type="domain" description="Mediator of RNA polymerase II transcription subunit 14 RM2" evidence="13">
    <location>
        <begin position="289"/>
        <end position="367"/>
    </location>
</feature>
<comment type="similarity">
    <text evidence="2 10">Belongs to the Mediator complex subunit 14 family.</text>
</comment>
<comment type="subunit">
    <text evidence="10">Component of the Mediator complex.</text>
</comment>
<keyword evidence="4" id="KW-0677">Repeat</keyword>
<dbReference type="InterPro" id="IPR055122">
    <property type="entry name" value="Med14_N"/>
</dbReference>
<evidence type="ECO:0000259" key="17">
    <source>
        <dbReference type="Pfam" id="PF25067"/>
    </source>
</evidence>
<reference evidence="19" key="3">
    <citation type="submission" date="2023-05" db="EMBL/GenBank/DDBJ databases">
        <authorList>
            <person name="Smith C.H."/>
        </authorList>
    </citation>
    <scope>NUCLEOTIDE SEQUENCE</scope>
    <source>
        <strain evidence="19">CHS0354</strain>
        <tissue evidence="19">Mantle</tissue>
    </source>
</reference>
<proteinExistence type="inferred from homology"/>
<dbReference type="Pfam" id="PF22981">
    <property type="entry name" value="RM2_Med14"/>
    <property type="match status" value="1"/>
</dbReference>
<evidence type="ECO:0000256" key="7">
    <source>
        <dbReference type="ARBA" id="ARBA00023163"/>
    </source>
</evidence>
<dbReference type="PANTHER" id="PTHR12809">
    <property type="entry name" value="MEDIATOR COMPLEX SUBUNIT"/>
    <property type="match status" value="1"/>
</dbReference>
<evidence type="ECO:0000313" key="19">
    <source>
        <dbReference type="EMBL" id="KAK3597299.1"/>
    </source>
</evidence>
<accession>A0AAE0W144</accession>
<keyword evidence="8 10" id="KW-0539">Nucleus</keyword>
<reference evidence="19" key="2">
    <citation type="journal article" date="2021" name="Genome Biol. Evol.">
        <title>Developing a high-quality reference genome for a parasitic bivalve with doubly uniparental inheritance (Bivalvia: Unionida).</title>
        <authorList>
            <person name="Smith C.H."/>
        </authorList>
    </citation>
    <scope>NUCLEOTIDE SEQUENCE</scope>
    <source>
        <strain evidence="19">CHS0354</strain>
        <tissue evidence="19">Mantle</tissue>
    </source>
</reference>
<evidence type="ECO:0000259" key="13">
    <source>
        <dbReference type="Pfam" id="PF22981"/>
    </source>
</evidence>
<evidence type="ECO:0000259" key="18">
    <source>
        <dbReference type="Pfam" id="PF25069"/>
    </source>
</evidence>
<dbReference type="InterPro" id="IPR056878">
    <property type="entry name" value="RM5_Med14"/>
</dbReference>
<evidence type="ECO:0000256" key="5">
    <source>
        <dbReference type="ARBA" id="ARBA00023015"/>
    </source>
</evidence>
<dbReference type="Pfam" id="PF22984">
    <property type="entry name" value="RM6_Med14"/>
    <property type="match status" value="1"/>
</dbReference>
<dbReference type="InterPro" id="IPR055107">
    <property type="entry name" value="Med14_RM8"/>
</dbReference>
<feature type="region of interest" description="Disordered" evidence="11">
    <location>
        <begin position="949"/>
        <end position="1042"/>
    </location>
</feature>
<evidence type="ECO:0000256" key="9">
    <source>
        <dbReference type="ARBA" id="ARBA00032007"/>
    </source>
</evidence>
<sequence length="1439" mass="161508">MPPIDNQMPMHPGTQGGGGTISLATLIDYIIQRTYHELIVLSELLPRKTDMERKIEIVQFAQRTRQLFIRLLALVKWASSASKVDKCGEICNFLEQQSMWFVETADGLAKMARETLINARLPNFSLLCAIDVLTLGTYPRLPACIRDKIVPPDPITPSEKQQTLQRLDQVIQYRLVSMELPPLMRKLTIENGRVKFLVEHEFQVTLTLMGDSPTIPWRLLDIEILVEDHETGDGKSLVHSLQINYIHQLVQSRLLDNDKPLHDLCRVLHSFCQSLQLEVLHSQTQKLVREYLGDSLRVEEYIVGKCLVISYWRDQIKKEKPQEATVYKLSIHVSDEDDGNPLQISHTPPMSPEENRKVGLAIQSDHLSIENLLMQTIEVRTHTKLKELAKELQRFVDGKCEVRDLPLALYIPVTYPCLLSEQLRITVDSRRGTLLASLPSQESHSLQELEDTLNGDKKGLERLIVGLRLHLSMLHCEKSVQCLPAVCSRSLPIINIQNHQLDKLSRHRLYIQIPKQANHFVVVVLNEKKPRSVEYNYYLLETHSCSAEGTEVDLTEDTIKSFMKVCRLSPLDTFSFCNGPFTKIFSDPEESELESFHRKRRMLLGEPTEPPKKKIKGSPYFVPQLAHIVAACEERLPFVFLGEELVKNGFSHSGIQIDSEGICLALSLMRLPDCEGCYADDCEAFRRNVLSCKFRILTKPTRCWQVEFLISNCPVPSLLHRECVAVQRVVLSLELINEYQRTIKDLMGEWSSMCHLYALVKEFAEVYIEKTEIISMVDVKSYNYKKLSLLYGPNRTSFVHLQWKVDVKQFQLQFGTEGHSTTINPHIPMATLLQQKINDTRCLSELVQVLHDTWSPLTSIQKLSTAIIQGASTHPKQSTQGFCIIPQTVTHVRISFRSVNCIDVHFRSGGVVAVRDGAYSLFDSRKVTEGFTPILMFKAFLNMYVDDASTGPHPRRRSTTEDDNPPSPVGMDTMDVFSITQTHSGGSPQSRVRQDQGGPRFHGPMTPPSNPHTPASPGASRMTSAGVQQSPSPFMGTPSPGNILGVGSPGNPQLHVPSPGSFVPAPSPNSLGIHMQSPAAFISPQGIAESSSPYTGGNLAMPSPGNRNWPNSPSVPGPFPASCHSTATSPGHPTLHSPPKDVDHNKSSVVSPPSRILPSRFWAASIPTLISHDAFDKLTTPGPLQQIPFPIPASPLERFLGCVYLKRHLSRFIQNEKQFYTSIPTTEPGVILFKSEALQYKVTMNSNTLQSLHIKVSPIPESKEQWTSEEIQILERYFDFKVACPPYKSNALTAFGRLLRAKSRIVRDCIQIMRLELMQDRNAKWSVQLCLTVPPSAAHIAPAGTPAIVVMTKVVLMLQLTRVGLQLPQGAEPQSIIIPILYDISNNSITLVERGPSNPNLSQVTQMLRRFMERYHQSPDCAIFPAVRELMTNLVLPVV</sequence>
<dbReference type="InterPro" id="IPR056879">
    <property type="entry name" value="RM3_Med14"/>
</dbReference>
<comment type="function">
    <text evidence="10">Component of the Mediator complex, a coactivator involved in the regulated transcription of nearly all RNA polymerase II-dependent genes. Mediator functions as a bridge to convey information from gene-specific regulatory proteins to the basal RNA polymerase II transcription machinery. Mediator is recruited to promoters by direct interactions with regulatory proteins and serves as a scaffold for the assembly of a functional preinitiation complex with RNA polymerase II and the general transcription factors.</text>
</comment>
<dbReference type="PANTHER" id="PTHR12809:SF2">
    <property type="entry name" value="MEDIATOR OF RNA POLYMERASE II TRANSCRIPTION SUBUNIT 14"/>
    <property type="match status" value="1"/>
</dbReference>
<reference evidence="19" key="1">
    <citation type="journal article" date="2021" name="Genome Biol. Evol.">
        <title>A High-Quality Reference Genome for a Parasitic Bivalve with Doubly Uniparental Inheritance (Bivalvia: Unionida).</title>
        <authorList>
            <person name="Smith C.H."/>
        </authorList>
    </citation>
    <scope>NUCLEOTIDE SEQUENCE</scope>
    <source>
        <strain evidence="19">CHS0354</strain>
    </source>
</reference>
<feature type="domain" description="Mediator complex subunit MED14 N-terminal" evidence="12">
    <location>
        <begin position="20"/>
        <end position="209"/>
    </location>
</feature>
<keyword evidence="20" id="KW-1185">Reference proteome</keyword>
<evidence type="ECO:0000256" key="1">
    <source>
        <dbReference type="ARBA" id="ARBA00004123"/>
    </source>
</evidence>
<dbReference type="EMBL" id="JAEAOA010000682">
    <property type="protein sequence ID" value="KAK3597299.1"/>
    <property type="molecule type" value="Genomic_DNA"/>
</dbReference>
<feature type="compositionally biased region" description="Polar residues" evidence="11">
    <location>
        <begin position="1021"/>
        <end position="1032"/>
    </location>
</feature>
<feature type="region of interest" description="Disordered" evidence="11">
    <location>
        <begin position="1086"/>
        <end position="1151"/>
    </location>
</feature>
<protein>
    <recommendedName>
        <fullName evidence="3 10">Mediator of RNA polymerase II transcription subunit 14</fullName>
    </recommendedName>
    <alternativeName>
        <fullName evidence="9 10">Mediator complex subunit 14</fullName>
    </alternativeName>
</protein>
<evidence type="ECO:0000259" key="12">
    <source>
        <dbReference type="Pfam" id="PF08638"/>
    </source>
</evidence>
<feature type="domain" description="Mediator of RNA polymerase II transcription subunit 14 RM8" evidence="14">
    <location>
        <begin position="1209"/>
        <end position="1283"/>
    </location>
</feature>
<comment type="subcellular location">
    <subcellularLocation>
        <location evidence="1 10">Nucleus</location>
    </subcellularLocation>
</comment>
<evidence type="ECO:0000256" key="2">
    <source>
        <dbReference type="ARBA" id="ARBA00007813"/>
    </source>
</evidence>
<comment type="caution">
    <text evidence="19">The sequence shown here is derived from an EMBL/GenBank/DDBJ whole genome shotgun (WGS) entry which is preliminary data.</text>
</comment>
<evidence type="ECO:0000256" key="6">
    <source>
        <dbReference type="ARBA" id="ARBA00023159"/>
    </source>
</evidence>
<evidence type="ECO:0000256" key="11">
    <source>
        <dbReference type="SAM" id="MobiDB-lite"/>
    </source>
</evidence>
<evidence type="ECO:0000259" key="14">
    <source>
        <dbReference type="Pfam" id="PF22983"/>
    </source>
</evidence>
<dbReference type="GO" id="GO:0006357">
    <property type="term" value="P:regulation of transcription by RNA polymerase II"/>
    <property type="evidence" value="ECO:0007669"/>
    <property type="project" value="InterPro"/>
</dbReference>
<dbReference type="Proteomes" id="UP001195483">
    <property type="component" value="Unassembled WGS sequence"/>
</dbReference>
<evidence type="ECO:0000256" key="10">
    <source>
        <dbReference type="RuleBase" id="RU365082"/>
    </source>
</evidence>
<evidence type="ECO:0000256" key="8">
    <source>
        <dbReference type="ARBA" id="ARBA00023242"/>
    </source>
</evidence>
<feature type="domain" description="Mediator of RNA polymerase II transcription subunit 14 C-terminal" evidence="18">
    <location>
        <begin position="1299"/>
        <end position="1437"/>
    </location>
</feature>
<name>A0AAE0W144_9BIVA</name>
<dbReference type="Pfam" id="PF25065">
    <property type="entry name" value="RM3_Med14"/>
    <property type="match status" value="1"/>
</dbReference>
<dbReference type="InterPro" id="IPR013947">
    <property type="entry name" value="Mediator_Med14"/>
</dbReference>
<keyword evidence="5 10" id="KW-0805">Transcription regulation</keyword>
<dbReference type="Pfam" id="PF25067">
    <property type="entry name" value="RM5_Med14"/>
    <property type="match status" value="1"/>
</dbReference>
<evidence type="ECO:0000313" key="20">
    <source>
        <dbReference type="Proteomes" id="UP001195483"/>
    </source>
</evidence>
<gene>
    <name evidence="19" type="ORF">CHS0354_010930</name>
</gene>